<evidence type="ECO:0000256" key="1">
    <source>
        <dbReference type="SAM" id="MobiDB-lite"/>
    </source>
</evidence>
<protein>
    <submittedName>
        <fullName evidence="2">Uncharacterized protein</fullName>
    </submittedName>
</protein>
<sequence length="151" mass="16673">MGQVKDVACAGGMQVGWPAAAARTFQQRPGVKLKGRRATEIAVEVELQPGERSRSRRRAMKVAMRGGRGDGDVDVDVDDGGEKLQLLFTACVYNVYQQPAGGFNYVKAAKQETANRPAPIETQTRSPPVWPSEPCSRRRAWWDRMPGMNAR</sequence>
<proteinExistence type="predicted"/>
<accession>A0AAV9VFS4</accession>
<comment type="caution">
    <text evidence="2">The sequence shown here is derived from an EMBL/GenBank/DDBJ whole genome shotgun (WGS) entry which is preliminary data.</text>
</comment>
<dbReference type="Proteomes" id="UP001375240">
    <property type="component" value="Unassembled WGS sequence"/>
</dbReference>
<reference evidence="2 3" key="1">
    <citation type="submission" date="2019-10" db="EMBL/GenBank/DDBJ databases">
        <authorList>
            <person name="Palmer J.M."/>
        </authorList>
    </citation>
    <scope>NUCLEOTIDE SEQUENCE [LARGE SCALE GENOMIC DNA]</scope>
    <source>
        <strain evidence="2 3">TWF696</strain>
    </source>
</reference>
<organism evidence="2 3">
    <name type="scientific">Orbilia brochopaga</name>
    <dbReference type="NCBI Taxonomy" id="3140254"/>
    <lineage>
        <taxon>Eukaryota</taxon>
        <taxon>Fungi</taxon>
        <taxon>Dikarya</taxon>
        <taxon>Ascomycota</taxon>
        <taxon>Pezizomycotina</taxon>
        <taxon>Orbiliomycetes</taxon>
        <taxon>Orbiliales</taxon>
        <taxon>Orbiliaceae</taxon>
        <taxon>Orbilia</taxon>
    </lineage>
</organism>
<keyword evidence="3" id="KW-1185">Reference proteome</keyword>
<feature type="region of interest" description="Disordered" evidence="1">
    <location>
        <begin position="114"/>
        <end position="134"/>
    </location>
</feature>
<dbReference type="AlphaFoldDB" id="A0AAV9VFS4"/>
<gene>
    <name evidence="2" type="ORF">TWF696_001022</name>
</gene>
<evidence type="ECO:0000313" key="3">
    <source>
        <dbReference type="Proteomes" id="UP001375240"/>
    </source>
</evidence>
<dbReference type="EMBL" id="JAVHNQ010000001">
    <property type="protein sequence ID" value="KAK6359894.1"/>
    <property type="molecule type" value="Genomic_DNA"/>
</dbReference>
<name>A0AAV9VFS4_9PEZI</name>
<evidence type="ECO:0000313" key="2">
    <source>
        <dbReference type="EMBL" id="KAK6359894.1"/>
    </source>
</evidence>